<feature type="region of interest" description="Disordered" evidence="1">
    <location>
        <begin position="1"/>
        <end position="24"/>
    </location>
</feature>
<organism evidence="2 3">
    <name type="scientific">Diatraea saccharalis</name>
    <name type="common">sugarcane borer</name>
    <dbReference type="NCBI Taxonomy" id="40085"/>
    <lineage>
        <taxon>Eukaryota</taxon>
        <taxon>Metazoa</taxon>
        <taxon>Ecdysozoa</taxon>
        <taxon>Arthropoda</taxon>
        <taxon>Hexapoda</taxon>
        <taxon>Insecta</taxon>
        <taxon>Pterygota</taxon>
        <taxon>Neoptera</taxon>
        <taxon>Endopterygota</taxon>
        <taxon>Lepidoptera</taxon>
        <taxon>Glossata</taxon>
        <taxon>Ditrysia</taxon>
        <taxon>Pyraloidea</taxon>
        <taxon>Crambidae</taxon>
        <taxon>Crambinae</taxon>
        <taxon>Diatraea</taxon>
    </lineage>
</organism>
<keyword evidence="3" id="KW-1185">Reference proteome</keyword>
<evidence type="ECO:0000313" key="2">
    <source>
        <dbReference type="EMBL" id="CAG9784529.1"/>
    </source>
</evidence>
<sequence>MNSKISKRRKHATARKTHNNNEDEAEVFVLPPNLLEKLGIQLGNIQPTQEYPTRFNKSDINSAKTKHKNKADDNDTENLHLNYNSIIQKDNSILKTASLMKESVFLSPTFVPTLSDVIAGEVEIANTSGQPTSNGELNIEHNKNLGDLVRIQENIDDDNENGTLDFPQRQLQTNQKKMVTLQKQEEIFKQDLSCLEAAITESVNLVITAEKLNEYPVSPIVFSNEFTDVEKTNDIEKVKHPLSKISEDNLASKNFECDKHEGADIEDNEKITLEDLKLKDSIHYDTLLTNEIECLDSLDNFLISQNLESGASSSEAITGSTFLTNQEESKNKVKILSQQIVDYKTILDCDTSHLNKNKLIPVTIDTIISTRKDTNLSLLQSNEITSPPNSYTLEQQQKASNCSKEISPINNNGCLTEGFAGKDIAFIQVLHKKSLSSLNVPGEKSDCSDTTDFETIEKVCSSAVSVNGDIDYKSLNYHNEPKEHSETCVLNNCNEVTDTINDKNKTVLSINNNTISEFNMPVANSVVNAYNINNVEIHENDDFEQHMDVDTEIDEHHIKNASKDKNSDETHIDLNSHITTIIQEKEIIENICIPSVLVKEKGNHAINGRTQLKNCVQGVEKPGGSGLVTFSINTMGLKTYHREKKVSKILQHNVGNEIVSTNESNITLKEVRVLGFDDSIQDYCLCNDFGQLNIYDHDDAYEHIHFWETKSVCNDPEMIFDIYYENTDVFAHQRSTQYDLLNIKEVDDKEITPICWKVISKEIVGKNVHCKDTTDNQVKETLLDSEPLDFCSFCNDFSKNKKERHSSSCSRNNVIINDIITKKDKSFTDSVEIVSDLVTPSNSNKNEVAANLVVPDVLNDEDLEESITVIQLINDEDFNEMTLDDNIDRIETKLLQSSSIISQVNNVVTEVIFDENNDINIPVITKIEENKNITQHISTYPEAHCKNDKQASNSSVVVQVNQITQINSNFNNQNYASPNEKNEVTAKEDALDTLNNEDLDDSLTVIQLINDEELNEMLLDEIVGQTKTTLLPSSSPISEDKHTVPEANTSINIHVNIKTEQNKNITQHYSKCPELHHKNDKQANNSSVFEQVYQTSQTMPNHITQSHASLNENNNVRRPVLNCNRNKSCTEVNDETHTEIVPKLTVEAEESSISEKRKLAYVAALGEPEAKRKRLKSCQTKFSSKMDEPPSNKKVECGVCYQSIADAHWKDHAAQCHNCVAWIKGQNIDFDNEDFVEELNQRLNEKKILECHFCCFKINHLATFILHIKNCQKLKSILLLSKRVSARNLSPDQINEKGGVTKKNKSIKCGRCKQIVDFMLWPEHVRGHNYLTWKEGEPVLNLEDEAKVRQHLLIMSDRLRGLSCKKCGLVRKQPKSFLHHVNNCNTNILDSNDTDCANTSSTSADVTLDASVVDSIKSDSIDQTEIQEPTREFPNESIYPAESTSTKCGVCKEVVDLERWIDHARGHDYLTWKEGEPVIELDDEDQVRRHLTLISKEIGGLTCNKCGIVRKQAKRFLDHVGECGDDEQMSLLDTDCANSSLTSADVTLDSSKVDSVDLKTRSSRTKKTTAEQFLTKVTCGVCKKQVDGDRWSFHIRVEHNYLAWKIEETPLDLEDEDMVRDHLKAISNREDGLVCNKCDVKKKYPKVFLDHVRFCIGDILKANDRRNISLNGDATLDSSEVASDGSRRESADYIRPSRRRKRARISSLSDDSEEVVSKKTRLDVPECEVVKCGVCKLDIQESTWTTHIGGTHNYLAWKDGDQPLNLEDDEAVLNHLVNLTQSVKKLTCFKCKYSGKKAREFLEHIKQCNLENVVVKNATTSDTKNVTCGVCKNELKINQWNKHIREQHNYLAWMEGDAPLDLEDFDAVRDYLKAISKREGGLSCIKCNVKKKYPKLFLDHVRYCSGVVSVSKYLDFNFITSHLGN</sequence>
<feature type="compositionally biased region" description="Basic residues" evidence="1">
    <location>
        <begin position="1"/>
        <end position="18"/>
    </location>
</feature>
<gene>
    <name evidence="2" type="ORF">DIATSA_LOCUS2618</name>
</gene>
<dbReference type="OrthoDB" id="4703at2759"/>
<dbReference type="EMBL" id="OU893343">
    <property type="protein sequence ID" value="CAG9784529.1"/>
    <property type="molecule type" value="Genomic_DNA"/>
</dbReference>
<reference evidence="2" key="2">
    <citation type="submission" date="2022-10" db="EMBL/GenBank/DDBJ databases">
        <authorList>
            <consortium name="ENA_rothamsted_submissions"/>
            <consortium name="culmorum"/>
            <person name="King R."/>
        </authorList>
    </citation>
    <scope>NUCLEOTIDE SEQUENCE</scope>
</reference>
<protein>
    <submittedName>
        <fullName evidence="2">Uncharacterized protein</fullName>
    </submittedName>
</protein>
<accession>A0A9N9QW43</accession>
<reference evidence="2" key="1">
    <citation type="submission" date="2021-12" db="EMBL/GenBank/DDBJ databases">
        <authorList>
            <person name="King R."/>
        </authorList>
    </citation>
    <scope>NUCLEOTIDE SEQUENCE</scope>
</reference>
<evidence type="ECO:0000313" key="3">
    <source>
        <dbReference type="Proteomes" id="UP001153714"/>
    </source>
</evidence>
<feature type="region of interest" description="Disordered" evidence="1">
    <location>
        <begin position="1678"/>
        <end position="1698"/>
    </location>
</feature>
<name>A0A9N9QW43_9NEOP</name>
<dbReference type="Proteomes" id="UP001153714">
    <property type="component" value="Chromosome 12"/>
</dbReference>
<proteinExistence type="predicted"/>
<evidence type="ECO:0000256" key="1">
    <source>
        <dbReference type="SAM" id="MobiDB-lite"/>
    </source>
</evidence>